<evidence type="ECO:0000313" key="3">
    <source>
        <dbReference type="Proteomes" id="UP000248749"/>
    </source>
</evidence>
<dbReference type="OrthoDB" id="4558387at2"/>
<dbReference type="RefSeq" id="WP_111134522.1">
    <property type="nucleotide sequence ID" value="NZ_POUB01000074.1"/>
</dbReference>
<name>A0A2W2CGH6_9ACTN</name>
<evidence type="ECO:0000313" key="2">
    <source>
        <dbReference type="EMBL" id="PZF98531.1"/>
    </source>
</evidence>
<sequence>MTTMTLAAPTDTGRCGEEAGHVRHRRRGEVPCQPCQDAANEAHRRRHPHRSQLRDARAELDRQPLPAVLGQLAGLDVWHDFLPLGMTLCAWCFGWRDDPRHPVVGGPVVGR</sequence>
<protein>
    <submittedName>
        <fullName evidence="2">Uncharacterized protein</fullName>
    </submittedName>
</protein>
<comment type="caution">
    <text evidence="2">The sequence shown here is derived from an EMBL/GenBank/DDBJ whole genome shotgun (WGS) entry which is preliminary data.</text>
</comment>
<keyword evidence="3" id="KW-1185">Reference proteome</keyword>
<dbReference type="AlphaFoldDB" id="A0A2W2CGH6"/>
<feature type="region of interest" description="Disordered" evidence="1">
    <location>
        <begin position="37"/>
        <end position="58"/>
    </location>
</feature>
<organism evidence="2 3">
    <name type="scientific">Micromonospora deserti</name>
    <dbReference type="NCBI Taxonomy" id="2070366"/>
    <lineage>
        <taxon>Bacteria</taxon>
        <taxon>Bacillati</taxon>
        <taxon>Actinomycetota</taxon>
        <taxon>Actinomycetes</taxon>
        <taxon>Micromonosporales</taxon>
        <taxon>Micromonosporaceae</taxon>
        <taxon>Micromonospora</taxon>
    </lineage>
</organism>
<dbReference type="Proteomes" id="UP000248749">
    <property type="component" value="Unassembled WGS sequence"/>
</dbReference>
<accession>A0A2W2CGH6</accession>
<proteinExistence type="predicted"/>
<dbReference type="EMBL" id="POUB01000074">
    <property type="protein sequence ID" value="PZF98531.1"/>
    <property type="molecule type" value="Genomic_DNA"/>
</dbReference>
<evidence type="ECO:0000256" key="1">
    <source>
        <dbReference type="SAM" id="MobiDB-lite"/>
    </source>
</evidence>
<reference evidence="2 3" key="1">
    <citation type="submission" date="2018-01" db="EMBL/GenBank/DDBJ databases">
        <title>Draft genome sequence of Salinispora sp. 13K206.</title>
        <authorList>
            <person name="Sahin N."/>
            <person name="Saygin H."/>
            <person name="Ay H."/>
        </authorList>
    </citation>
    <scope>NUCLEOTIDE SEQUENCE [LARGE SCALE GENOMIC DNA]</scope>
    <source>
        <strain evidence="2 3">13K206</strain>
    </source>
</reference>
<gene>
    <name evidence="2" type="ORF">C1I99_13300</name>
</gene>